<sequence length="621" mass="65205">MSAGAGAGVEAGFSSEELLSLRFPLHRACRDGDLVALCSLLPHTPRAHLAAEDSFYGWTPVHWAAHFGKVGAGTLRRHFPRGVLLGSERTPPCLESAATARSAPPAPPEGSRAHVQQSGLGVKGWGRGGAEAALAPPGVQGACAAARSPGPRGARGVMGGGAEMGSVWPAPRRTQGACAHLWLFRAGRADRMQLRRFARRPSGFGEWCGRLLLEARREPGASRSCLMETGRRAPLRHKGMDAALAAGGVRSAPAVVDGGLAARPTGPLSQLGPPCLECLIQLVRAGASLNVSTTRYAQTPAHIAAFGGHPQCLVWLIQAGANINKPDCEGETPIHKAARSGSLECISALVGNGAQTDLRNASGLTAADIAQTQGFQECTQFLLSLQNHQMSRFCPNGTLSGGHENILPNHINLGTNRKRCLEDSESLGVKKARTRVPSLDHTMPLANGDAEDDADRMHVDREFAAVSDMKNSSSVLNTLTNGSVINGHLDFPCVAQLNGMESRSDPCLTGSNGISNGQPFPSGQGPVCANGTEEPEKTMGVNPEMCGSLHLNGSPSSCVASRPSWVGDIGESLHYGHYHGFGDTAESIPELSSVLEHSSCVRVEQRYDSAVLGAMQLHHGS</sequence>
<evidence type="ECO:0000256" key="3">
    <source>
        <dbReference type="PROSITE-ProRule" id="PRU00023"/>
    </source>
</evidence>
<dbReference type="GO" id="GO:0005654">
    <property type="term" value="C:nucleoplasm"/>
    <property type="evidence" value="ECO:0000266"/>
    <property type="project" value="RGD"/>
</dbReference>
<dbReference type="PANTHER" id="PTHR24203">
    <property type="entry name" value="ANKYRIN REPEAT FAMILY PROTEIN"/>
    <property type="match status" value="1"/>
</dbReference>
<accession>A0A8I6AA84</accession>
<dbReference type="GeneTree" id="ENSGT00940000156564"/>
<feature type="repeat" description="ANK" evidence="3">
    <location>
        <begin position="296"/>
        <end position="328"/>
    </location>
</feature>
<dbReference type="InterPro" id="IPR036770">
    <property type="entry name" value="Ankyrin_rpt-contain_sf"/>
</dbReference>
<proteinExistence type="predicted"/>
<evidence type="ECO:0000256" key="4">
    <source>
        <dbReference type="SAM" id="MobiDB-lite"/>
    </source>
</evidence>
<dbReference type="AlphaFoldDB" id="A0A8I6AA84"/>
<dbReference type="RGD" id="1310501">
    <property type="gene designation" value="Ankrd10"/>
</dbReference>
<name>A0A8I6AA84_RAT</name>
<dbReference type="InterPro" id="IPR002110">
    <property type="entry name" value="Ankyrin_rpt"/>
</dbReference>
<dbReference type="Pfam" id="PF12796">
    <property type="entry name" value="Ank_2"/>
    <property type="match status" value="1"/>
</dbReference>
<dbReference type="Proteomes" id="UP000002494">
    <property type="component" value="Chromosome 16"/>
</dbReference>
<reference evidence="5" key="3">
    <citation type="submission" date="2025-09" db="UniProtKB">
        <authorList>
            <consortium name="Ensembl"/>
        </authorList>
    </citation>
    <scope>IDENTIFICATION</scope>
    <source>
        <strain evidence="5">Brown Norway</strain>
    </source>
</reference>
<organism evidence="5 6">
    <name type="scientific">Rattus norvegicus</name>
    <name type="common">Rat</name>
    <dbReference type="NCBI Taxonomy" id="10116"/>
    <lineage>
        <taxon>Eukaryota</taxon>
        <taxon>Metazoa</taxon>
        <taxon>Chordata</taxon>
        <taxon>Craniata</taxon>
        <taxon>Vertebrata</taxon>
        <taxon>Euteleostomi</taxon>
        <taxon>Mammalia</taxon>
        <taxon>Eutheria</taxon>
        <taxon>Euarchontoglires</taxon>
        <taxon>Glires</taxon>
        <taxon>Rodentia</taxon>
        <taxon>Myomorpha</taxon>
        <taxon>Muroidea</taxon>
        <taxon>Muridae</taxon>
        <taxon>Murinae</taxon>
        <taxon>Rattus</taxon>
    </lineage>
</organism>
<dbReference type="SUPFAM" id="SSF48403">
    <property type="entry name" value="Ankyrin repeat"/>
    <property type="match status" value="1"/>
</dbReference>
<protein>
    <submittedName>
        <fullName evidence="5">Ankyrin repeat domain 10</fullName>
    </submittedName>
</protein>
<feature type="region of interest" description="Disordered" evidence="4">
    <location>
        <begin position="94"/>
        <end position="121"/>
    </location>
</feature>
<keyword evidence="1" id="KW-0677">Repeat</keyword>
<dbReference type="OrthoDB" id="5402602at2759"/>
<gene>
    <name evidence="5 7" type="primary">Ankrd10</name>
</gene>
<dbReference type="SMART" id="SM00248">
    <property type="entry name" value="ANK"/>
    <property type="match status" value="2"/>
</dbReference>
<keyword evidence="6" id="KW-1185">Reference proteome</keyword>
<dbReference type="PROSITE" id="PS50297">
    <property type="entry name" value="ANK_REP_REGION"/>
    <property type="match status" value="2"/>
</dbReference>
<dbReference type="PROSITE" id="PS50088">
    <property type="entry name" value="ANK_REPEAT"/>
    <property type="match status" value="2"/>
</dbReference>
<evidence type="ECO:0000313" key="5">
    <source>
        <dbReference type="Ensembl" id="ENSRNOP00000089615.1"/>
    </source>
</evidence>
<evidence type="ECO:0000313" key="6">
    <source>
        <dbReference type="Proteomes" id="UP000002494"/>
    </source>
</evidence>
<dbReference type="PANTHER" id="PTHR24203:SF14">
    <property type="entry name" value="ANKYRIN REPEAT DOMAIN-CONTAINING PROTEIN 10"/>
    <property type="match status" value="1"/>
</dbReference>
<dbReference type="Ensembl" id="ENSRNOT00000095735.2">
    <property type="protein sequence ID" value="ENSRNOP00000089615.1"/>
    <property type="gene ID" value="ENSRNOG00000064616.2"/>
</dbReference>
<reference evidence="5" key="2">
    <citation type="submission" date="2025-08" db="UniProtKB">
        <authorList>
            <consortium name="Ensembl"/>
        </authorList>
    </citation>
    <scope>IDENTIFICATION</scope>
    <source>
        <strain evidence="5">Brown Norway</strain>
    </source>
</reference>
<reference evidence="5" key="1">
    <citation type="submission" date="2024-01" db="EMBL/GenBank/DDBJ databases">
        <title>GRCr8: a new rat reference genome assembly contstructed from accurate long reads and long range scaffolding.</title>
        <authorList>
            <person name="Doris P.A."/>
            <person name="Kalbfleisch T."/>
            <person name="Li K."/>
            <person name="Howe K."/>
            <person name="Wood J."/>
        </authorList>
    </citation>
    <scope>NUCLEOTIDE SEQUENCE [LARGE SCALE GENOMIC DNA]</scope>
    <source>
        <strain evidence="5">Brown Norway</strain>
    </source>
</reference>
<feature type="repeat" description="ANK" evidence="3">
    <location>
        <begin position="329"/>
        <end position="361"/>
    </location>
</feature>
<keyword evidence="2 3" id="KW-0040">ANK repeat</keyword>
<evidence type="ECO:0000313" key="7">
    <source>
        <dbReference type="RGD" id="1310501"/>
    </source>
</evidence>
<dbReference type="Gene3D" id="1.25.40.20">
    <property type="entry name" value="Ankyrin repeat-containing domain"/>
    <property type="match status" value="1"/>
</dbReference>
<evidence type="ECO:0000256" key="1">
    <source>
        <dbReference type="ARBA" id="ARBA00022737"/>
    </source>
</evidence>
<dbReference type="AGR" id="RGD:1310501"/>
<evidence type="ECO:0000256" key="2">
    <source>
        <dbReference type="ARBA" id="ARBA00023043"/>
    </source>
</evidence>